<dbReference type="EMBL" id="AP019368">
    <property type="protein sequence ID" value="BBH53732.1"/>
    <property type="molecule type" value="Genomic_DNA"/>
</dbReference>
<keyword evidence="2" id="KW-1185">Reference proteome</keyword>
<dbReference type="Proteomes" id="UP000291236">
    <property type="component" value="Chromosome"/>
</dbReference>
<protein>
    <submittedName>
        <fullName evidence="1">Uncharacterized protein</fullName>
    </submittedName>
</protein>
<evidence type="ECO:0000313" key="2">
    <source>
        <dbReference type="Proteomes" id="UP000291236"/>
    </source>
</evidence>
<sequence>MDTASTQKISSKEKYLEQAVQALKKGLRMCGNITQLGIRSGITRQTLTSIARGRACSHATRLKLEAFIEEQEQRKGKPFKGAQL</sequence>
<accession>A0A4P2VXK3</accession>
<dbReference type="OrthoDB" id="9854797at2"/>
<dbReference type="KEGG" id="sbf:JCM31447_21800"/>
<name>A0A4P2VXK3_FLUSA</name>
<proteinExistence type="predicted"/>
<dbReference type="RefSeq" id="WP_130610177.1">
    <property type="nucleotide sequence ID" value="NZ_AP019368.1"/>
</dbReference>
<reference evidence="1 2" key="1">
    <citation type="submission" date="2018-12" db="EMBL/GenBank/DDBJ databases">
        <title>Rubrispira sanarue gen. nov., sp., nov., a member of the order Silvanigrellales, isolated from a brackish lake in Hamamatsu Japan.</title>
        <authorList>
            <person name="Maejima Y."/>
            <person name="Iino T."/>
            <person name="Muraguchi Y."/>
            <person name="Fukuda K."/>
            <person name="Nojiri H."/>
            <person name="Ohkuma M."/>
            <person name="Moriuchi R."/>
            <person name="Dohra H."/>
            <person name="Kimbara K."/>
            <person name="Shintani M."/>
        </authorList>
    </citation>
    <scope>NUCLEOTIDE SEQUENCE [LARGE SCALE GENOMIC DNA]</scope>
    <source>
        <strain evidence="1 2">RF1110005</strain>
    </source>
</reference>
<organism evidence="1 2">
    <name type="scientific">Fluviispira sanaruensis</name>
    <dbReference type="NCBI Taxonomy" id="2493639"/>
    <lineage>
        <taxon>Bacteria</taxon>
        <taxon>Pseudomonadati</taxon>
        <taxon>Bdellovibrionota</taxon>
        <taxon>Oligoflexia</taxon>
        <taxon>Silvanigrellales</taxon>
        <taxon>Silvanigrellaceae</taxon>
        <taxon>Fluviispira</taxon>
    </lineage>
</organism>
<dbReference type="AlphaFoldDB" id="A0A4P2VXK3"/>
<gene>
    <name evidence="1" type="ORF">JCM31447_21800</name>
</gene>
<evidence type="ECO:0000313" key="1">
    <source>
        <dbReference type="EMBL" id="BBH53732.1"/>
    </source>
</evidence>